<dbReference type="InterPro" id="IPR036412">
    <property type="entry name" value="HAD-like_sf"/>
</dbReference>
<sequence>MIKAVLFDMDGVLIDAKDWHYEALNRALELFGYTISRESHLSTFDGLPTRRKLEMLTAAHGLPKGLADLINSLKQNYTIELTHLRCKPVFHHQKALSRLHKSGRKIAVCSNSIRNSIEVMMQLAALTPFIDAIISNEDVAKAKPDPEMYLSAMQRFGVQPNECLILEDNDHGIRAARASGGHVFVVGTPADVTYERIMARINEIELAEMTQLLAEGAEPDSAADTQTLPRKIA</sequence>
<protein>
    <submittedName>
        <fullName evidence="5">Phosphorylated carbohydrates phosphatase</fullName>
        <ecNumber evidence="5">3.1.3.-</ecNumber>
    </submittedName>
</protein>
<keyword evidence="3" id="KW-0479">Metal-binding</keyword>
<evidence type="ECO:0000313" key="5">
    <source>
        <dbReference type="EMBL" id="SCX20896.1"/>
    </source>
</evidence>
<dbReference type="InterPro" id="IPR023198">
    <property type="entry name" value="PGP-like_dom2"/>
</dbReference>
<proteinExistence type="inferred from homology"/>
<comment type="cofactor">
    <cofactor evidence="1">
        <name>Mg(2+)</name>
        <dbReference type="ChEBI" id="CHEBI:18420"/>
    </cofactor>
</comment>
<gene>
    <name evidence="5" type="ORF">DSM25559_1979</name>
</gene>
<dbReference type="SFLD" id="SFLDG01135">
    <property type="entry name" value="C1.5.6:_HAD__Beta-PGM__Phospha"/>
    <property type="match status" value="1"/>
</dbReference>
<dbReference type="SFLD" id="SFLDG01129">
    <property type="entry name" value="C1.5:_HAD__Beta-PGM__Phosphata"/>
    <property type="match status" value="1"/>
</dbReference>
<dbReference type="SUPFAM" id="SSF56784">
    <property type="entry name" value="HAD-like"/>
    <property type="match status" value="1"/>
</dbReference>
<comment type="similarity">
    <text evidence="2">Belongs to the HAD-like hydrolase superfamily. CbbY/CbbZ/Gph/YieH family.</text>
</comment>
<evidence type="ECO:0000256" key="3">
    <source>
        <dbReference type="ARBA" id="ARBA00022723"/>
    </source>
</evidence>
<keyword evidence="5" id="KW-0378">Hydrolase</keyword>
<dbReference type="EC" id="3.1.3.-" evidence="5"/>
<dbReference type="Gene3D" id="1.10.150.240">
    <property type="entry name" value="Putative phosphatase, domain 2"/>
    <property type="match status" value="1"/>
</dbReference>
<dbReference type="Gene3D" id="3.40.50.1000">
    <property type="entry name" value="HAD superfamily/HAD-like"/>
    <property type="match status" value="1"/>
</dbReference>
<evidence type="ECO:0000256" key="2">
    <source>
        <dbReference type="ARBA" id="ARBA00006171"/>
    </source>
</evidence>
<dbReference type="PANTHER" id="PTHR46193">
    <property type="entry name" value="6-PHOSPHOGLUCONATE PHOSPHATASE"/>
    <property type="match status" value="1"/>
</dbReference>
<dbReference type="RefSeq" id="WP_077119492.1">
    <property type="nucleotide sequence ID" value="NZ_FMUE01000004.1"/>
</dbReference>
<dbReference type="Proteomes" id="UP000187891">
    <property type="component" value="Unassembled WGS sequence"/>
</dbReference>
<dbReference type="InterPro" id="IPR023214">
    <property type="entry name" value="HAD_sf"/>
</dbReference>
<organism evidence="5 6">
    <name type="scientific">Agrobacterium rosae</name>
    <dbReference type="NCBI Taxonomy" id="1972867"/>
    <lineage>
        <taxon>Bacteria</taxon>
        <taxon>Pseudomonadati</taxon>
        <taxon>Pseudomonadota</taxon>
        <taxon>Alphaproteobacteria</taxon>
        <taxon>Hyphomicrobiales</taxon>
        <taxon>Rhizobiaceae</taxon>
        <taxon>Rhizobium/Agrobacterium group</taxon>
        <taxon>Agrobacterium</taxon>
    </lineage>
</organism>
<dbReference type="InterPro" id="IPR041492">
    <property type="entry name" value="HAD_2"/>
</dbReference>
<dbReference type="SFLD" id="SFLDS00003">
    <property type="entry name" value="Haloacid_Dehalogenase"/>
    <property type="match status" value="1"/>
</dbReference>
<dbReference type="InterPro" id="IPR006439">
    <property type="entry name" value="HAD-SF_hydro_IA"/>
</dbReference>
<dbReference type="CDD" id="cd07505">
    <property type="entry name" value="HAD_BPGM-like"/>
    <property type="match status" value="1"/>
</dbReference>
<accession>A0A1R3TSE8</accession>
<dbReference type="EMBL" id="FMUE01000004">
    <property type="protein sequence ID" value="SCX20896.1"/>
    <property type="molecule type" value="Genomic_DNA"/>
</dbReference>
<dbReference type="Pfam" id="PF13419">
    <property type="entry name" value="HAD_2"/>
    <property type="match status" value="1"/>
</dbReference>
<evidence type="ECO:0000256" key="1">
    <source>
        <dbReference type="ARBA" id="ARBA00001946"/>
    </source>
</evidence>
<evidence type="ECO:0000313" key="6">
    <source>
        <dbReference type="Proteomes" id="UP000187891"/>
    </source>
</evidence>
<dbReference type="PRINTS" id="PR00413">
    <property type="entry name" value="HADHALOGNASE"/>
</dbReference>
<name>A0A1R3TSE8_9HYPH</name>
<reference evidence="6" key="1">
    <citation type="submission" date="2016-10" db="EMBL/GenBank/DDBJ databases">
        <authorList>
            <person name="Wibberg D."/>
        </authorList>
    </citation>
    <scope>NUCLEOTIDE SEQUENCE [LARGE SCALE GENOMIC DNA]</scope>
</reference>
<dbReference type="AlphaFoldDB" id="A0A1R3TSE8"/>
<dbReference type="NCBIfam" id="TIGR01509">
    <property type="entry name" value="HAD-SF-IA-v3"/>
    <property type="match status" value="1"/>
</dbReference>
<dbReference type="GO" id="GO:0046872">
    <property type="term" value="F:metal ion binding"/>
    <property type="evidence" value="ECO:0007669"/>
    <property type="project" value="UniProtKB-KW"/>
</dbReference>
<evidence type="ECO:0000256" key="4">
    <source>
        <dbReference type="ARBA" id="ARBA00022842"/>
    </source>
</evidence>
<dbReference type="InterPro" id="IPR051600">
    <property type="entry name" value="Beta-PGM-like"/>
</dbReference>
<dbReference type="GO" id="GO:0016787">
    <property type="term" value="F:hydrolase activity"/>
    <property type="evidence" value="ECO:0007669"/>
    <property type="project" value="UniProtKB-KW"/>
</dbReference>
<dbReference type="STRING" id="1907666.DSM25559_1979"/>
<keyword evidence="4" id="KW-0460">Magnesium</keyword>
<dbReference type="PANTHER" id="PTHR46193:SF9">
    <property type="entry name" value="HALOACID DEHALOGENASE-LIKE HYDROLASE DOMAIN-CONTAINING PROTEIN SGPP"/>
    <property type="match status" value="1"/>
</dbReference>